<proteinExistence type="predicted"/>
<dbReference type="Gene3D" id="1.10.260.40">
    <property type="entry name" value="lambda repressor-like DNA-binding domains"/>
    <property type="match status" value="1"/>
</dbReference>
<dbReference type="Pfam" id="PF01381">
    <property type="entry name" value="HTH_3"/>
    <property type="match status" value="1"/>
</dbReference>
<sequence>MKFNEKLLSIRKKKGLSQEELGMELQVSRQTISKWEAGQSYPDFQRLVRLSDYFDMTLDELVKDIDVQDVREKSLTDEKVNSIYLDVENGKAKLQQFIKIFCYIGAALILIAAAGFLLHLLFPDTQWLWRKM</sequence>
<keyword evidence="2" id="KW-0472">Membrane</keyword>
<dbReference type="CDD" id="cd00093">
    <property type="entry name" value="HTH_XRE"/>
    <property type="match status" value="1"/>
</dbReference>
<reference evidence="4" key="1">
    <citation type="submission" date="2020-06" db="EMBL/GenBank/DDBJ databases">
        <title>Characterization of fructooligosaccharide metabolism and fructooligosaccharide-degrading enzymes in human commensal butyrate producers.</title>
        <authorList>
            <person name="Tanno H."/>
            <person name="Fujii T."/>
            <person name="Hirano K."/>
            <person name="Maeno S."/>
            <person name="Tonozuka T."/>
            <person name="Sakamoto M."/>
            <person name="Ohkuma M."/>
            <person name="Tochio T."/>
            <person name="Endo A."/>
        </authorList>
    </citation>
    <scope>NUCLEOTIDE SEQUENCE</scope>
    <source>
        <strain evidence="4">JCM 17466</strain>
    </source>
</reference>
<gene>
    <name evidence="4" type="ORF">ANBU17_02620</name>
</gene>
<evidence type="ECO:0000313" key="5">
    <source>
        <dbReference type="Proteomes" id="UP000613208"/>
    </source>
</evidence>
<evidence type="ECO:0000259" key="3">
    <source>
        <dbReference type="PROSITE" id="PS50943"/>
    </source>
</evidence>
<dbReference type="InterPro" id="IPR010982">
    <property type="entry name" value="Lambda_DNA-bd_dom_sf"/>
</dbReference>
<organism evidence="4 5">
    <name type="scientific">Anaerostipes butyraticus</name>
    <dbReference type="NCBI Taxonomy" id="645466"/>
    <lineage>
        <taxon>Bacteria</taxon>
        <taxon>Bacillati</taxon>
        <taxon>Bacillota</taxon>
        <taxon>Clostridia</taxon>
        <taxon>Lachnospirales</taxon>
        <taxon>Lachnospiraceae</taxon>
        <taxon>Anaerostipes</taxon>
    </lineage>
</organism>
<evidence type="ECO:0000313" key="4">
    <source>
        <dbReference type="EMBL" id="GFO83915.1"/>
    </source>
</evidence>
<dbReference type="InterPro" id="IPR001387">
    <property type="entry name" value="Cro/C1-type_HTH"/>
</dbReference>
<protein>
    <submittedName>
        <fullName evidence="4">Transcriptional regulator</fullName>
    </submittedName>
</protein>
<dbReference type="RefSeq" id="WP_201309665.1">
    <property type="nucleotide sequence ID" value="NZ_BLYI01000006.1"/>
</dbReference>
<dbReference type="AlphaFoldDB" id="A0A916Q775"/>
<comment type="caution">
    <text evidence="4">The sequence shown here is derived from an EMBL/GenBank/DDBJ whole genome shotgun (WGS) entry which is preliminary data.</text>
</comment>
<keyword evidence="1" id="KW-0238">DNA-binding</keyword>
<dbReference type="SMART" id="SM00530">
    <property type="entry name" value="HTH_XRE"/>
    <property type="match status" value="1"/>
</dbReference>
<evidence type="ECO:0000256" key="1">
    <source>
        <dbReference type="ARBA" id="ARBA00023125"/>
    </source>
</evidence>
<keyword evidence="5" id="KW-1185">Reference proteome</keyword>
<keyword evidence="2" id="KW-0812">Transmembrane</keyword>
<feature type="domain" description="HTH cro/C1-type" evidence="3">
    <location>
        <begin position="7"/>
        <end position="61"/>
    </location>
</feature>
<dbReference type="GO" id="GO:0003677">
    <property type="term" value="F:DNA binding"/>
    <property type="evidence" value="ECO:0007669"/>
    <property type="project" value="UniProtKB-KW"/>
</dbReference>
<keyword evidence="2" id="KW-1133">Transmembrane helix</keyword>
<evidence type="ECO:0000256" key="2">
    <source>
        <dbReference type="SAM" id="Phobius"/>
    </source>
</evidence>
<dbReference type="Proteomes" id="UP000613208">
    <property type="component" value="Unassembled WGS sequence"/>
</dbReference>
<dbReference type="PANTHER" id="PTHR46558">
    <property type="entry name" value="TRACRIPTIONAL REGULATORY PROTEIN-RELATED-RELATED"/>
    <property type="match status" value="1"/>
</dbReference>
<dbReference type="EMBL" id="BLYI01000006">
    <property type="protein sequence ID" value="GFO83915.1"/>
    <property type="molecule type" value="Genomic_DNA"/>
</dbReference>
<dbReference type="PROSITE" id="PS50943">
    <property type="entry name" value="HTH_CROC1"/>
    <property type="match status" value="1"/>
</dbReference>
<feature type="transmembrane region" description="Helical" evidence="2">
    <location>
        <begin position="100"/>
        <end position="122"/>
    </location>
</feature>
<name>A0A916Q775_9FIRM</name>
<dbReference type="PANTHER" id="PTHR46558:SF13">
    <property type="entry name" value="HTH-TYPE TRANSCRIPTIONAL REGULATOR IMMR"/>
    <property type="match status" value="1"/>
</dbReference>
<accession>A0A916Q775</accession>
<dbReference type="SUPFAM" id="SSF47413">
    <property type="entry name" value="lambda repressor-like DNA-binding domains"/>
    <property type="match status" value="1"/>
</dbReference>